<dbReference type="PANTHER" id="PTHR31735">
    <property type="entry name" value="VACUOLAR MEMBRANE PROTEIN YPL162C"/>
    <property type="match status" value="1"/>
</dbReference>
<feature type="transmembrane region" description="Helical" evidence="1">
    <location>
        <begin position="136"/>
        <end position="167"/>
    </location>
</feature>
<dbReference type="InterPro" id="IPR022127">
    <property type="entry name" value="STIMATE/YPL162C"/>
</dbReference>
<keyword evidence="1" id="KW-1133">Transmembrane helix</keyword>
<keyword evidence="3" id="KW-1185">Reference proteome</keyword>
<feature type="non-terminal residue" evidence="2">
    <location>
        <position position="1"/>
    </location>
</feature>
<name>A0A1E3NSS6_9ASCO</name>
<dbReference type="OrthoDB" id="431202at2759"/>
<dbReference type="Proteomes" id="UP000094455">
    <property type="component" value="Unassembled WGS sequence"/>
</dbReference>
<dbReference type="EMBL" id="KV454001">
    <property type="protein sequence ID" value="ODQ49110.1"/>
    <property type="molecule type" value="Genomic_DNA"/>
</dbReference>
<proteinExistence type="predicted"/>
<feature type="transmembrane region" description="Helical" evidence="1">
    <location>
        <begin position="179"/>
        <end position="198"/>
    </location>
</feature>
<reference evidence="2 3" key="1">
    <citation type="journal article" date="2016" name="Proc. Natl. Acad. Sci. U.S.A.">
        <title>Comparative genomics of biotechnologically important yeasts.</title>
        <authorList>
            <person name="Riley R."/>
            <person name="Haridas S."/>
            <person name="Wolfe K.H."/>
            <person name="Lopes M.R."/>
            <person name="Hittinger C.T."/>
            <person name="Goeker M."/>
            <person name="Salamov A.A."/>
            <person name="Wisecaver J.H."/>
            <person name="Long T.M."/>
            <person name="Calvey C.H."/>
            <person name="Aerts A.L."/>
            <person name="Barry K.W."/>
            <person name="Choi C."/>
            <person name="Clum A."/>
            <person name="Coughlan A.Y."/>
            <person name="Deshpande S."/>
            <person name="Douglass A.P."/>
            <person name="Hanson S.J."/>
            <person name="Klenk H.-P."/>
            <person name="LaButti K.M."/>
            <person name="Lapidus A."/>
            <person name="Lindquist E.A."/>
            <person name="Lipzen A.M."/>
            <person name="Meier-Kolthoff J.P."/>
            <person name="Ohm R.A."/>
            <person name="Otillar R.P."/>
            <person name="Pangilinan J.L."/>
            <person name="Peng Y."/>
            <person name="Rokas A."/>
            <person name="Rosa C.A."/>
            <person name="Scheuner C."/>
            <person name="Sibirny A.A."/>
            <person name="Slot J.C."/>
            <person name="Stielow J.B."/>
            <person name="Sun H."/>
            <person name="Kurtzman C.P."/>
            <person name="Blackwell M."/>
            <person name="Grigoriev I.V."/>
            <person name="Jeffries T.W."/>
        </authorList>
    </citation>
    <scope>NUCLEOTIDE SEQUENCE [LARGE SCALE GENOMIC DNA]</scope>
    <source>
        <strain evidence="2 3">NRRL Y-2026</strain>
    </source>
</reference>
<dbReference type="PANTHER" id="PTHR31735:SF1">
    <property type="entry name" value="VACUOLAR MEMBRANE PROTEIN YPL162C"/>
    <property type="match status" value="1"/>
</dbReference>
<accession>A0A1E3NSS6</accession>
<evidence type="ECO:0000313" key="3">
    <source>
        <dbReference type="Proteomes" id="UP000094455"/>
    </source>
</evidence>
<dbReference type="STRING" id="763406.A0A1E3NSS6"/>
<evidence type="ECO:0000313" key="2">
    <source>
        <dbReference type="EMBL" id="ODQ49110.1"/>
    </source>
</evidence>
<keyword evidence="1" id="KW-0472">Membrane</keyword>
<dbReference type="GeneID" id="30178934"/>
<protein>
    <recommendedName>
        <fullName evidence="4">Vaculolar membrane protein-domain-containing protein</fullName>
    </recommendedName>
</protein>
<sequence>CELLGPFALLVQALLGVLALGSLVWKRYHEHPHRRPWVIWFFDVSKQVFGALLLHVLNLFLSMIRLKIGIATKKKVCDNPCDYYFLNILFDTTIGIPVLYFFIWAISGGCILAGLTGIQSGEYGSPPRVTSYVKQLVIYMISLSMMKSSIYAIMVSFPILTTIAVWALSRLDKYPNLQVGFVLLVFPLVMNVFQYYVVDNLIQS</sequence>
<dbReference type="Pfam" id="PF12400">
    <property type="entry name" value="STIMATE"/>
    <property type="match status" value="1"/>
</dbReference>
<evidence type="ECO:0000256" key="1">
    <source>
        <dbReference type="SAM" id="Phobius"/>
    </source>
</evidence>
<dbReference type="GO" id="GO:0016020">
    <property type="term" value="C:membrane"/>
    <property type="evidence" value="ECO:0007669"/>
    <property type="project" value="TreeGrafter"/>
</dbReference>
<organism evidence="2 3">
    <name type="scientific">Pichia membranifaciens NRRL Y-2026</name>
    <dbReference type="NCBI Taxonomy" id="763406"/>
    <lineage>
        <taxon>Eukaryota</taxon>
        <taxon>Fungi</taxon>
        <taxon>Dikarya</taxon>
        <taxon>Ascomycota</taxon>
        <taxon>Saccharomycotina</taxon>
        <taxon>Pichiomycetes</taxon>
        <taxon>Pichiales</taxon>
        <taxon>Pichiaceae</taxon>
        <taxon>Pichia</taxon>
    </lineage>
</organism>
<feature type="transmembrane region" description="Helical" evidence="1">
    <location>
        <begin position="94"/>
        <end position="115"/>
    </location>
</feature>
<gene>
    <name evidence="2" type="ORF">PICMEDRAFT_22307</name>
</gene>
<keyword evidence="1" id="KW-0812">Transmembrane</keyword>
<dbReference type="RefSeq" id="XP_019020223.1">
    <property type="nucleotide sequence ID" value="XM_019162247.1"/>
</dbReference>
<feature type="transmembrane region" description="Helical" evidence="1">
    <location>
        <begin position="37"/>
        <end position="57"/>
    </location>
</feature>
<feature type="non-terminal residue" evidence="2">
    <location>
        <position position="204"/>
    </location>
</feature>
<feature type="transmembrane region" description="Helical" evidence="1">
    <location>
        <begin position="6"/>
        <end position="25"/>
    </location>
</feature>
<dbReference type="AlphaFoldDB" id="A0A1E3NSS6"/>
<evidence type="ECO:0008006" key="4">
    <source>
        <dbReference type="Google" id="ProtNLM"/>
    </source>
</evidence>